<keyword evidence="7" id="KW-0915">Sodium</keyword>
<dbReference type="Proteomes" id="UP000240042">
    <property type="component" value="Unassembled WGS sequence"/>
</dbReference>
<feature type="transmembrane region" description="Helical" evidence="12">
    <location>
        <begin position="6"/>
        <end position="25"/>
    </location>
</feature>
<dbReference type="InterPro" id="IPR051163">
    <property type="entry name" value="Sodium:Solute_Symporter_SSF"/>
</dbReference>
<evidence type="ECO:0000313" key="14">
    <source>
        <dbReference type="Proteomes" id="UP000240042"/>
    </source>
</evidence>
<evidence type="ECO:0000256" key="11">
    <source>
        <dbReference type="RuleBase" id="RU362091"/>
    </source>
</evidence>
<dbReference type="PANTHER" id="PTHR42985:SF40">
    <property type="entry name" value="LD47995P-RELATED"/>
    <property type="match status" value="1"/>
</dbReference>
<feature type="transmembrane region" description="Helical" evidence="12">
    <location>
        <begin position="76"/>
        <end position="97"/>
    </location>
</feature>
<feature type="transmembrane region" description="Helical" evidence="12">
    <location>
        <begin position="467"/>
        <end position="487"/>
    </location>
</feature>
<dbReference type="GO" id="GO:0015293">
    <property type="term" value="F:symporter activity"/>
    <property type="evidence" value="ECO:0007669"/>
    <property type="project" value="TreeGrafter"/>
</dbReference>
<name>A0A1I1EK39_BREAD</name>
<dbReference type="InterPro" id="IPR001734">
    <property type="entry name" value="Na/solute_symporter"/>
</dbReference>
<dbReference type="Gene3D" id="1.20.1730.10">
    <property type="entry name" value="Sodium/glucose cotransporter"/>
    <property type="match status" value="1"/>
</dbReference>
<dbReference type="GO" id="GO:0006814">
    <property type="term" value="P:sodium ion transport"/>
    <property type="evidence" value="ECO:0007669"/>
    <property type="project" value="UniProtKB-KW"/>
</dbReference>
<evidence type="ECO:0000256" key="7">
    <source>
        <dbReference type="ARBA" id="ARBA00023053"/>
    </source>
</evidence>
<gene>
    <name evidence="13" type="ORF">SAMN02745150_01146</name>
</gene>
<evidence type="ECO:0000313" key="13">
    <source>
        <dbReference type="EMBL" id="SFB87529.1"/>
    </source>
</evidence>
<keyword evidence="10" id="KW-0739">Sodium transport</keyword>
<accession>A0A1I1EK39</accession>
<feature type="transmembrane region" description="Helical" evidence="12">
    <location>
        <begin position="117"/>
        <end position="143"/>
    </location>
</feature>
<evidence type="ECO:0000256" key="12">
    <source>
        <dbReference type="SAM" id="Phobius"/>
    </source>
</evidence>
<evidence type="ECO:0000256" key="4">
    <source>
        <dbReference type="ARBA" id="ARBA00022475"/>
    </source>
</evidence>
<sequence>MQWHVVNWIVIALYFIGIITIGAFFSKRQKSSRDYFTAGGRVPTFVAACSIYATMLSSLSYIAIPAVVYRTNWTNGIAPLGITVLVVTVAYIFVPFIRRLNITTTYEYLEIRFDRGLRTISAVTFILFHIIRIAVVIYLPTLALMTALPNINPTWLALIAGLFCVAYTSVGGIEGVVWSDFIQTIVLLCGAVAVIWFGFSAVPGNIWDAFYILNEDKKMFPPETMQWNLSTSTIWVVLIGSYFSAIYNYIGSQDIVQRYTTVKNLKEAQKSLLMNIPLLLMSVIIFIGMGSSIYLYYKFNGPVPELSRPDAILPFMVITAMPRVFSGLVIAAILAAAQSTISSSLNSVATCIVSDLIVPNKKLSDYQKLKLGKYSSWIIGIIGTYFALVFLNARQNNMFLYIQTITAMLGGPIATVFLIGIFFKRAGSPAAWIGFFTSVMLSLILTNPLNIINTFNASYVAPKLYEFSLHIIIIGGGLLAGFIASFIPSKISEEQIIPLTIEGLKDISDIN</sequence>
<feature type="transmembrane region" description="Helical" evidence="12">
    <location>
        <begin position="399"/>
        <end position="423"/>
    </location>
</feature>
<keyword evidence="5 12" id="KW-0812">Transmembrane</keyword>
<evidence type="ECO:0000256" key="5">
    <source>
        <dbReference type="ARBA" id="ARBA00022692"/>
    </source>
</evidence>
<comment type="subcellular location">
    <subcellularLocation>
        <location evidence="1">Cell membrane</location>
        <topology evidence="1">Multi-pass membrane protein</topology>
    </subcellularLocation>
</comment>
<dbReference type="STRING" id="34097.SAMN02745150_01146"/>
<feature type="transmembrane region" description="Helical" evidence="12">
    <location>
        <begin position="272"/>
        <end position="297"/>
    </location>
</feature>
<feature type="transmembrane region" description="Helical" evidence="12">
    <location>
        <begin position="374"/>
        <end position="393"/>
    </location>
</feature>
<keyword evidence="9 12" id="KW-0472">Membrane</keyword>
<dbReference type="PANTHER" id="PTHR42985">
    <property type="entry name" value="SODIUM-COUPLED MONOCARBOXYLATE TRANSPORTER"/>
    <property type="match status" value="1"/>
</dbReference>
<feature type="transmembrane region" description="Helical" evidence="12">
    <location>
        <begin position="312"/>
        <end position="337"/>
    </location>
</feature>
<keyword evidence="6 12" id="KW-1133">Transmembrane helix</keyword>
<keyword evidence="4" id="KW-1003">Cell membrane</keyword>
<evidence type="ECO:0000256" key="2">
    <source>
        <dbReference type="ARBA" id="ARBA00006434"/>
    </source>
</evidence>
<dbReference type="CDD" id="cd11495">
    <property type="entry name" value="SLC5sbd_NIS-like_u3"/>
    <property type="match status" value="1"/>
</dbReference>
<organism evidence="13 14">
    <name type="scientific">Brevinema andersonii</name>
    <dbReference type="NCBI Taxonomy" id="34097"/>
    <lineage>
        <taxon>Bacteria</taxon>
        <taxon>Pseudomonadati</taxon>
        <taxon>Spirochaetota</taxon>
        <taxon>Spirochaetia</taxon>
        <taxon>Brevinematales</taxon>
        <taxon>Brevinemataceae</taxon>
        <taxon>Brevinema</taxon>
    </lineage>
</organism>
<reference evidence="14" key="1">
    <citation type="submission" date="2016-10" db="EMBL/GenBank/DDBJ databases">
        <authorList>
            <person name="Varghese N."/>
            <person name="Submissions S."/>
        </authorList>
    </citation>
    <scope>NUCLEOTIDE SEQUENCE [LARGE SCALE GENOMIC DNA]</scope>
    <source>
        <strain evidence="14">ATCC 43811</strain>
    </source>
</reference>
<dbReference type="EMBL" id="FOKY01000014">
    <property type="protein sequence ID" value="SFB87529.1"/>
    <property type="molecule type" value="Genomic_DNA"/>
</dbReference>
<dbReference type="InterPro" id="IPR038377">
    <property type="entry name" value="Na/Glc_symporter_sf"/>
</dbReference>
<proteinExistence type="inferred from homology"/>
<evidence type="ECO:0000256" key="9">
    <source>
        <dbReference type="ARBA" id="ARBA00023136"/>
    </source>
</evidence>
<comment type="similarity">
    <text evidence="2 11">Belongs to the sodium:solute symporter (SSF) (TC 2.A.21) family.</text>
</comment>
<evidence type="ECO:0000256" key="8">
    <source>
        <dbReference type="ARBA" id="ARBA00023065"/>
    </source>
</evidence>
<feature type="transmembrane region" description="Helical" evidence="12">
    <location>
        <begin position="185"/>
        <end position="207"/>
    </location>
</feature>
<dbReference type="OrthoDB" id="9810181at2"/>
<evidence type="ECO:0000256" key="1">
    <source>
        <dbReference type="ARBA" id="ARBA00004651"/>
    </source>
</evidence>
<protein>
    <submittedName>
        <fullName evidence="13">Solute:Na+ symporter, SSS family</fullName>
    </submittedName>
</protein>
<evidence type="ECO:0000256" key="10">
    <source>
        <dbReference type="ARBA" id="ARBA00023201"/>
    </source>
</evidence>
<dbReference type="AlphaFoldDB" id="A0A1I1EK39"/>
<feature type="transmembrane region" description="Helical" evidence="12">
    <location>
        <begin position="45"/>
        <end position="64"/>
    </location>
</feature>
<dbReference type="NCBIfam" id="TIGR00813">
    <property type="entry name" value="sss"/>
    <property type="match status" value="1"/>
</dbReference>
<keyword evidence="3" id="KW-0813">Transport</keyword>
<evidence type="ECO:0000256" key="3">
    <source>
        <dbReference type="ARBA" id="ARBA00022448"/>
    </source>
</evidence>
<keyword evidence="8" id="KW-0406">Ion transport</keyword>
<evidence type="ECO:0000256" key="6">
    <source>
        <dbReference type="ARBA" id="ARBA00022989"/>
    </source>
</evidence>
<feature type="transmembrane region" description="Helical" evidence="12">
    <location>
        <begin position="430"/>
        <end position="447"/>
    </location>
</feature>
<keyword evidence="14" id="KW-1185">Reference proteome</keyword>
<dbReference type="GO" id="GO:0005886">
    <property type="term" value="C:plasma membrane"/>
    <property type="evidence" value="ECO:0007669"/>
    <property type="project" value="UniProtKB-SubCell"/>
</dbReference>
<dbReference type="PROSITE" id="PS50283">
    <property type="entry name" value="NA_SOLUT_SYMP_3"/>
    <property type="match status" value="1"/>
</dbReference>
<feature type="transmembrane region" description="Helical" evidence="12">
    <location>
        <begin position="227"/>
        <end position="251"/>
    </location>
</feature>
<dbReference type="RefSeq" id="WP_092319543.1">
    <property type="nucleotide sequence ID" value="NZ_FOKY01000014.1"/>
</dbReference>
<feature type="transmembrane region" description="Helical" evidence="12">
    <location>
        <begin position="155"/>
        <end position="178"/>
    </location>
</feature>
<dbReference type="Pfam" id="PF00474">
    <property type="entry name" value="SSF"/>
    <property type="match status" value="1"/>
</dbReference>